<organism evidence="1 2">
    <name type="scientific">Thalassiosira oceanica</name>
    <name type="common">Marine diatom</name>
    <dbReference type="NCBI Taxonomy" id="159749"/>
    <lineage>
        <taxon>Eukaryota</taxon>
        <taxon>Sar</taxon>
        <taxon>Stramenopiles</taxon>
        <taxon>Ochrophyta</taxon>
        <taxon>Bacillariophyta</taxon>
        <taxon>Coscinodiscophyceae</taxon>
        <taxon>Thalassiosirophycidae</taxon>
        <taxon>Thalassiosirales</taxon>
        <taxon>Thalassiosiraceae</taxon>
        <taxon>Thalassiosira</taxon>
    </lineage>
</organism>
<dbReference type="AlphaFoldDB" id="K0RYB6"/>
<proteinExistence type="predicted"/>
<comment type="caution">
    <text evidence="1">The sequence shown here is derived from an EMBL/GenBank/DDBJ whole genome shotgun (WGS) entry which is preliminary data.</text>
</comment>
<accession>K0RYB6</accession>
<evidence type="ECO:0000313" key="1">
    <source>
        <dbReference type="EMBL" id="EJK58010.1"/>
    </source>
</evidence>
<gene>
    <name evidence="1" type="ORF">THAOC_21895</name>
</gene>
<evidence type="ECO:0000313" key="2">
    <source>
        <dbReference type="Proteomes" id="UP000266841"/>
    </source>
</evidence>
<feature type="non-terminal residue" evidence="1">
    <location>
        <position position="1"/>
    </location>
</feature>
<dbReference type="EMBL" id="AGNL01026418">
    <property type="protein sequence ID" value="EJK58010.1"/>
    <property type="molecule type" value="Genomic_DNA"/>
</dbReference>
<name>K0RYB6_THAOC</name>
<protein>
    <submittedName>
        <fullName evidence="1">Uncharacterized protein</fullName>
    </submittedName>
</protein>
<dbReference type="Proteomes" id="UP000266841">
    <property type="component" value="Unassembled WGS sequence"/>
</dbReference>
<keyword evidence="2" id="KW-1185">Reference proteome</keyword>
<sequence>EPDKYITRTIGMQYVKIGHRAGTEVAGFAASLLPRNVTIKLIYQAI</sequence>
<reference evidence="1 2" key="1">
    <citation type="journal article" date="2012" name="Genome Biol.">
        <title>Genome and low-iron response of an oceanic diatom adapted to chronic iron limitation.</title>
        <authorList>
            <person name="Lommer M."/>
            <person name="Specht M."/>
            <person name="Roy A.S."/>
            <person name="Kraemer L."/>
            <person name="Andreson R."/>
            <person name="Gutowska M.A."/>
            <person name="Wolf J."/>
            <person name="Bergner S.V."/>
            <person name="Schilhabel M.B."/>
            <person name="Klostermeier U.C."/>
            <person name="Beiko R.G."/>
            <person name="Rosenstiel P."/>
            <person name="Hippler M."/>
            <person name="Laroche J."/>
        </authorList>
    </citation>
    <scope>NUCLEOTIDE SEQUENCE [LARGE SCALE GENOMIC DNA]</scope>
    <source>
        <strain evidence="1 2">CCMP1005</strain>
    </source>
</reference>